<dbReference type="InterPro" id="IPR051608">
    <property type="entry name" value="RQC_Subunit_NEMF"/>
</dbReference>
<protein>
    <submittedName>
        <fullName evidence="2">Fibronectin-binding protein</fullName>
    </submittedName>
</protein>
<gene>
    <name evidence="2" type="ORF">BE15_35370</name>
</gene>
<dbReference type="Pfam" id="PF05670">
    <property type="entry name" value="NFACT-R_1"/>
    <property type="match status" value="1"/>
</dbReference>
<dbReference type="PANTHER" id="PTHR15239">
    <property type="entry name" value="NUCLEAR EXPORT MEDIATOR FACTOR NEMF"/>
    <property type="match status" value="1"/>
</dbReference>
<dbReference type="OrthoDB" id="9766163at2"/>
<accession>A0A150QWY7</accession>
<dbReference type="GO" id="GO:0000049">
    <property type="term" value="F:tRNA binding"/>
    <property type="evidence" value="ECO:0007669"/>
    <property type="project" value="TreeGrafter"/>
</dbReference>
<dbReference type="EMBL" id="JEMA01000265">
    <property type="protein sequence ID" value="KYF72382.1"/>
    <property type="molecule type" value="Genomic_DNA"/>
</dbReference>
<organism evidence="2 3">
    <name type="scientific">Sorangium cellulosum</name>
    <name type="common">Polyangium cellulosum</name>
    <dbReference type="NCBI Taxonomy" id="56"/>
    <lineage>
        <taxon>Bacteria</taxon>
        <taxon>Pseudomonadati</taxon>
        <taxon>Myxococcota</taxon>
        <taxon>Polyangia</taxon>
        <taxon>Polyangiales</taxon>
        <taxon>Polyangiaceae</taxon>
        <taxon>Sorangium</taxon>
    </lineage>
</organism>
<evidence type="ECO:0000313" key="2">
    <source>
        <dbReference type="EMBL" id="KYF72382.1"/>
    </source>
</evidence>
<dbReference type="GO" id="GO:0072344">
    <property type="term" value="P:rescue of stalled ribosome"/>
    <property type="evidence" value="ECO:0007669"/>
    <property type="project" value="TreeGrafter"/>
</dbReference>
<evidence type="ECO:0000259" key="1">
    <source>
        <dbReference type="Pfam" id="PF05670"/>
    </source>
</evidence>
<dbReference type="GO" id="GO:0043023">
    <property type="term" value="F:ribosomal large subunit binding"/>
    <property type="evidence" value="ECO:0007669"/>
    <property type="project" value="TreeGrafter"/>
</dbReference>
<reference evidence="2 3" key="1">
    <citation type="submission" date="2014-02" db="EMBL/GenBank/DDBJ databases">
        <title>The small core and large imbalanced accessory genome model reveals a collaborative survival strategy of Sorangium cellulosum strains in nature.</title>
        <authorList>
            <person name="Han K."/>
            <person name="Peng R."/>
            <person name="Blom J."/>
            <person name="Li Y.-Z."/>
        </authorList>
    </citation>
    <scope>NUCLEOTIDE SEQUENCE [LARGE SCALE GENOMIC DNA]</scope>
    <source>
        <strain evidence="2 3">So0008-312</strain>
    </source>
</reference>
<dbReference type="InterPro" id="IPR008532">
    <property type="entry name" value="NFACT_RNA-bd"/>
</dbReference>
<dbReference type="RefSeq" id="WP_061606390.1">
    <property type="nucleotide sequence ID" value="NZ_JEMA01000265.1"/>
</dbReference>
<dbReference type="PANTHER" id="PTHR15239:SF6">
    <property type="entry name" value="RIBOSOME QUALITY CONTROL COMPLEX SUBUNIT NEMF"/>
    <property type="match status" value="1"/>
</dbReference>
<dbReference type="AlphaFoldDB" id="A0A150QWY7"/>
<feature type="domain" description="NFACT RNA-binding" evidence="1">
    <location>
        <begin position="11"/>
        <end position="107"/>
    </location>
</feature>
<comment type="caution">
    <text evidence="2">The sequence shown here is derived from an EMBL/GenBank/DDBJ whole genome shotgun (WGS) entry which is preliminary data.</text>
</comment>
<sequence length="129" mass="13882">MGSKGRPYRTLTIDGFEVLVGRGDEDNDALTFDVAAPHDLWLHVAGGTPGSHVIVRNPERVEVPREVVERAAAAAAWYSKARSAAKVEVHVCRAADVSKPRGAPAGTVQLARWKSVRVRPEIPGRPDPG</sequence>
<proteinExistence type="predicted"/>
<name>A0A150QWY7_SORCE</name>
<dbReference type="GO" id="GO:1990112">
    <property type="term" value="C:RQC complex"/>
    <property type="evidence" value="ECO:0007669"/>
    <property type="project" value="TreeGrafter"/>
</dbReference>
<dbReference type="Proteomes" id="UP000075260">
    <property type="component" value="Unassembled WGS sequence"/>
</dbReference>
<evidence type="ECO:0000313" key="3">
    <source>
        <dbReference type="Proteomes" id="UP000075260"/>
    </source>
</evidence>